<dbReference type="EMBL" id="SEKV01000183">
    <property type="protein sequence ID" value="TFY62039.1"/>
    <property type="molecule type" value="Genomic_DNA"/>
</dbReference>
<keyword evidence="2" id="KW-0812">Transmembrane</keyword>
<gene>
    <name evidence="3" type="ORF">EVJ58_g4118</name>
</gene>
<organism evidence="3 4">
    <name type="scientific">Rhodofomes roseus</name>
    <dbReference type="NCBI Taxonomy" id="34475"/>
    <lineage>
        <taxon>Eukaryota</taxon>
        <taxon>Fungi</taxon>
        <taxon>Dikarya</taxon>
        <taxon>Basidiomycota</taxon>
        <taxon>Agaricomycotina</taxon>
        <taxon>Agaricomycetes</taxon>
        <taxon>Polyporales</taxon>
        <taxon>Rhodofomes</taxon>
    </lineage>
</organism>
<protein>
    <submittedName>
        <fullName evidence="3">Uncharacterized protein</fullName>
    </submittedName>
</protein>
<evidence type="ECO:0000313" key="4">
    <source>
        <dbReference type="Proteomes" id="UP000298390"/>
    </source>
</evidence>
<sequence>MKTLTLTFNFCRLRMNAQRCEGLRGTLTEANVAETRLLRHVQDVFNRIWDVMPDEVINAVPELGAVWVVVVALLGILVPAIISQPYIEAELDRSVQHTSKARRLTNAREEEKEEEGFN</sequence>
<reference evidence="3 4" key="1">
    <citation type="submission" date="2019-01" db="EMBL/GenBank/DDBJ databases">
        <title>Genome sequencing of the rare red list fungi Fomitopsis rosea.</title>
        <authorList>
            <person name="Buettner E."/>
            <person name="Kellner H."/>
        </authorList>
    </citation>
    <scope>NUCLEOTIDE SEQUENCE [LARGE SCALE GENOMIC DNA]</scope>
    <source>
        <strain evidence="3 4">DSM 105464</strain>
    </source>
</reference>
<comment type="caution">
    <text evidence="3">The sequence shown here is derived from an EMBL/GenBank/DDBJ whole genome shotgun (WGS) entry which is preliminary data.</text>
</comment>
<dbReference type="AlphaFoldDB" id="A0A4Y9YM35"/>
<feature type="region of interest" description="Disordered" evidence="1">
    <location>
        <begin position="93"/>
        <end position="118"/>
    </location>
</feature>
<evidence type="ECO:0000256" key="1">
    <source>
        <dbReference type="SAM" id="MobiDB-lite"/>
    </source>
</evidence>
<evidence type="ECO:0000256" key="2">
    <source>
        <dbReference type="SAM" id="Phobius"/>
    </source>
</evidence>
<accession>A0A4Y9YM35</accession>
<dbReference type="Proteomes" id="UP000298390">
    <property type="component" value="Unassembled WGS sequence"/>
</dbReference>
<proteinExistence type="predicted"/>
<keyword evidence="2" id="KW-1133">Transmembrane helix</keyword>
<name>A0A4Y9YM35_9APHY</name>
<feature type="transmembrane region" description="Helical" evidence="2">
    <location>
        <begin position="64"/>
        <end position="83"/>
    </location>
</feature>
<keyword evidence="2" id="KW-0472">Membrane</keyword>
<evidence type="ECO:0000313" key="3">
    <source>
        <dbReference type="EMBL" id="TFY62039.1"/>
    </source>
</evidence>